<dbReference type="InterPro" id="IPR051201">
    <property type="entry name" value="Chloro_Bact_Ser_Proteases"/>
</dbReference>
<dbReference type="GO" id="GO:0004252">
    <property type="term" value="F:serine-type endopeptidase activity"/>
    <property type="evidence" value="ECO:0007669"/>
    <property type="project" value="InterPro"/>
</dbReference>
<dbReference type="PRINTS" id="PR00834">
    <property type="entry name" value="PROTEASES2C"/>
</dbReference>
<sequence length="439" mass="43186">GALPGWGPQPRPGIGAHGRPDDWAQPLGRPVLGPTTGAGAPPRELPPSPSWPPPGPLTSAPVRTTPAGTPQPQRGGRAGTVLLAALVASLVGGAAGVGGAVLGAELVGEPAASPAPSVPVPPPAPGPSGSTPQQPTVAVAAAVLPSTVTIEAGQATGSGFVIDAEGTIMTNDHVVEPAAGGSGRVRVVFDDGTRAEAEILGRSPGYDLAVIRVEDADEAPVVPVTVGPPEQVEIGEVAVAVGSPLGLGGTVTEGIVSAVDRPVVVGGGEDAQGATAYINAIQTDAPINPGNSGGPLVDSSGQVIGVNSAILSLGGSAEEGTVGGNIGVGFAIPIQQAMEIGALLVRDGEAEYPVIGADVRTQPGGEGVELVELVPGGPAEEAGLRVGDVVEAVDGERVGETVELIVDIRSRRPGELITLSVRRGSRALDVEVELAGQVG</sequence>
<evidence type="ECO:0000256" key="3">
    <source>
        <dbReference type="ARBA" id="ARBA00022801"/>
    </source>
</evidence>
<feature type="domain" description="PDZ" evidence="5">
    <location>
        <begin position="341"/>
        <end position="425"/>
    </location>
</feature>
<feature type="region of interest" description="Disordered" evidence="4">
    <location>
        <begin position="1"/>
        <end position="76"/>
    </location>
</feature>
<evidence type="ECO:0000256" key="1">
    <source>
        <dbReference type="ARBA" id="ARBA00010541"/>
    </source>
</evidence>
<dbReference type="InterPro" id="IPR036034">
    <property type="entry name" value="PDZ_sf"/>
</dbReference>
<accession>A0A367YYE5</accession>
<dbReference type="SUPFAM" id="SSF50494">
    <property type="entry name" value="Trypsin-like serine proteases"/>
    <property type="match status" value="1"/>
</dbReference>
<evidence type="ECO:0000256" key="4">
    <source>
        <dbReference type="SAM" id="MobiDB-lite"/>
    </source>
</evidence>
<dbReference type="PROSITE" id="PS50106">
    <property type="entry name" value="PDZ"/>
    <property type="match status" value="1"/>
</dbReference>
<dbReference type="InterPro" id="IPR009003">
    <property type="entry name" value="Peptidase_S1_PA"/>
</dbReference>
<evidence type="ECO:0000313" key="7">
    <source>
        <dbReference type="Proteomes" id="UP000252770"/>
    </source>
</evidence>
<evidence type="ECO:0000256" key="2">
    <source>
        <dbReference type="ARBA" id="ARBA00022670"/>
    </source>
</evidence>
<feature type="region of interest" description="Disordered" evidence="4">
    <location>
        <begin position="110"/>
        <end position="134"/>
    </location>
</feature>
<dbReference type="RefSeq" id="WP_114124619.1">
    <property type="nucleotide sequence ID" value="NZ_QOUI01000001.1"/>
</dbReference>
<dbReference type="InterPro" id="IPR001940">
    <property type="entry name" value="Peptidase_S1C"/>
</dbReference>
<keyword evidence="3" id="KW-0378">Hydrolase</keyword>
<organism evidence="6 7">
    <name type="scientific">Desertihabitans brevis</name>
    <dbReference type="NCBI Taxonomy" id="2268447"/>
    <lineage>
        <taxon>Bacteria</taxon>
        <taxon>Bacillati</taxon>
        <taxon>Actinomycetota</taxon>
        <taxon>Actinomycetes</taxon>
        <taxon>Propionibacteriales</taxon>
        <taxon>Propionibacteriaceae</taxon>
        <taxon>Desertihabitans</taxon>
    </lineage>
</organism>
<feature type="compositionally biased region" description="Pro residues" evidence="4">
    <location>
        <begin position="43"/>
        <end position="56"/>
    </location>
</feature>
<dbReference type="SUPFAM" id="SSF50156">
    <property type="entry name" value="PDZ domain-like"/>
    <property type="match status" value="1"/>
</dbReference>
<dbReference type="InterPro" id="IPR043504">
    <property type="entry name" value="Peptidase_S1_PA_chymotrypsin"/>
</dbReference>
<keyword evidence="7" id="KW-1185">Reference proteome</keyword>
<dbReference type="Pfam" id="PF13365">
    <property type="entry name" value="Trypsin_2"/>
    <property type="match status" value="1"/>
</dbReference>
<protein>
    <submittedName>
        <fullName evidence="6">PDZ domain-containing protein</fullName>
    </submittedName>
</protein>
<dbReference type="Proteomes" id="UP000252770">
    <property type="component" value="Unassembled WGS sequence"/>
</dbReference>
<evidence type="ECO:0000313" key="6">
    <source>
        <dbReference type="EMBL" id="RCK70916.1"/>
    </source>
</evidence>
<evidence type="ECO:0000259" key="5">
    <source>
        <dbReference type="PROSITE" id="PS50106"/>
    </source>
</evidence>
<dbReference type="InterPro" id="IPR001478">
    <property type="entry name" value="PDZ"/>
</dbReference>
<dbReference type="GO" id="GO:0006508">
    <property type="term" value="P:proteolysis"/>
    <property type="evidence" value="ECO:0007669"/>
    <property type="project" value="UniProtKB-KW"/>
</dbReference>
<dbReference type="AlphaFoldDB" id="A0A367YYE5"/>
<dbReference type="PANTHER" id="PTHR43343:SF3">
    <property type="entry name" value="PROTEASE DO-LIKE 8, CHLOROPLASTIC"/>
    <property type="match status" value="1"/>
</dbReference>
<proteinExistence type="inferred from homology"/>
<feature type="compositionally biased region" description="Pro residues" evidence="4">
    <location>
        <begin position="116"/>
        <end position="126"/>
    </location>
</feature>
<gene>
    <name evidence="6" type="ORF">DT076_00005</name>
</gene>
<dbReference type="Gene3D" id="2.30.42.10">
    <property type="match status" value="1"/>
</dbReference>
<reference evidence="6 7" key="1">
    <citation type="submission" date="2018-07" db="EMBL/GenBank/DDBJ databases">
        <title>Desertimonas flava gen. nov. sp. nov.</title>
        <authorList>
            <person name="Liu S."/>
        </authorList>
    </citation>
    <scope>NUCLEOTIDE SEQUENCE [LARGE SCALE GENOMIC DNA]</scope>
    <source>
        <strain evidence="6 7">16Sb5-5</strain>
    </source>
</reference>
<comment type="caution">
    <text evidence="6">The sequence shown here is derived from an EMBL/GenBank/DDBJ whole genome shotgun (WGS) entry which is preliminary data.</text>
</comment>
<dbReference type="Pfam" id="PF13180">
    <property type="entry name" value="PDZ_2"/>
    <property type="match status" value="1"/>
</dbReference>
<dbReference type="PANTHER" id="PTHR43343">
    <property type="entry name" value="PEPTIDASE S12"/>
    <property type="match status" value="1"/>
</dbReference>
<name>A0A367YYE5_9ACTN</name>
<dbReference type="SMART" id="SM00228">
    <property type="entry name" value="PDZ"/>
    <property type="match status" value="1"/>
</dbReference>
<dbReference type="Gene3D" id="2.40.10.10">
    <property type="entry name" value="Trypsin-like serine proteases"/>
    <property type="match status" value="2"/>
</dbReference>
<keyword evidence="2" id="KW-0645">Protease</keyword>
<feature type="non-terminal residue" evidence="6">
    <location>
        <position position="1"/>
    </location>
</feature>
<dbReference type="EMBL" id="QOUI01000001">
    <property type="protein sequence ID" value="RCK70916.1"/>
    <property type="molecule type" value="Genomic_DNA"/>
</dbReference>
<comment type="similarity">
    <text evidence="1">Belongs to the peptidase S1C family.</text>
</comment>